<protein>
    <recommendedName>
        <fullName evidence="1">Putative membrane protein insertion efficiency factor</fullName>
    </recommendedName>
</protein>
<comment type="function">
    <text evidence="1">Could be involved in insertion of integral membrane proteins into the membrane.</text>
</comment>
<evidence type="ECO:0000313" key="2">
    <source>
        <dbReference type="EMBL" id="CUU02590.1"/>
    </source>
</evidence>
<dbReference type="HAMAP" id="MF_00386">
    <property type="entry name" value="UPF0161_YidD"/>
    <property type="match status" value="1"/>
</dbReference>
<proteinExistence type="inferred from homology"/>
<comment type="subcellular location">
    <subcellularLocation>
        <location evidence="1">Cell membrane</location>
        <topology evidence="1">Peripheral membrane protein</topology>
        <orientation evidence="1">Cytoplasmic side</orientation>
    </subcellularLocation>
</comment>
<dbReference type="OrthoDB" id="9801753at2"/>
<dbReference type="PANTHER" id="PTHR33383:SF1">
    <property type="entry name" value="MEMBRANE PROTEIN INSERTION EFFICIENCY FACTOR-RELATED"/>
    <property type="match status" value="1"/>
</dbReference>
<keyword evidence="1" id="KW-1003">Cell membrane</keyword>
<gene>
    <name evidence="2" type="ORF">JGI1_00531</name>
</gene>
<dbReference type="NCBIfam" id="TIGR00278">
    <property type="entry name" value="membrane protein insertion efficiency factor YidD"/>
    <property type="match status" value="1"/>
</dbReference>
<evidence type="ECO:0000256" key="1">
    <source>
        <dbReference type="HAMAP-Rule" id="MF_00386"/>
    </source>
</evidence>
<sequence>MKFEFGAKLAIHLVKFYKFFISPLFPPSCRFYPSCSDYSIQAFSKYGFLKGLWLTMKRIVRCNPFNPGGIDEVP</sequence>
<dbReference type="STRING" id="1643428.GCA_001442855_00517"/>
<dbReference type="InterPro" id="IPR002696">
    <property type="entry name" value="Membr_insert_effic_factor_YidD"/>
</dbReference>
<organism evidence="2 3">
    <name type="scientific">Candidatus Thermokryptus mobilis</name>
    <dbReference type="NCBI Taxonomy" id="1643428"/>
    <lineage>
        <taxon>Bacteria</taxon>
        <taxon>Pseudomonadati</taxon>
        <taxon>Candidatus Kryptoniota</taxon>
        <taxon>Candidatus Thermokryptus</taxon>
    </lineage>
</organism>
<dbReference type="SMART" id="SM01234">
    <property type="entry name" value="Haemolytic"/>
    <property type="match status" value="1"/>
</dbReference>
<dbReference type="EMBL" id="FAOO01000003">
    <property type="protein sequence ID" value="CUU02590.1"/>
    <property type="molecule type" value="Genomic_DNA"/>
</dbReference>
<dbReference type="Proteomes" id="UP000320623">
    <property type="component" value="Unassembled WGS sequence"/>
</dbReference>
<accession>A0A0S4MUA7</accession>
<evidence type="ECO:0000313" key="3">
    <source>
        <dbReference type="Proteomes" id="UP000320623"/>
    </source>
</evidence>
<dbReference type="AlphaFoldDB" id="A0A0S4MUA7"/>
<keyword evidence="3" id="KW-1185">Reference proteome</keyword>
<keyword evidence="1" id="KW-0472">Membrane</keyword>
<dbReference type="Pfam" id="PF01809">
    <property type="entry name" value="YidD"/>
    <property type="match status" value="1"/>
</dbReference>
<reference evidence="3" key="1">
    <citation type="submission" date="2015-11" db="EMBL/GenBank/DDBJ databases">
        <authorList>
            <person name="Varghese N."/>
        </authorList>
    </citation>
    <scope>NUCLEOTIDE SEQUENCE [LARGE SCALE GENOMIC DNA]</scope>
</reference>
<dbReference type="PANTHER" id="PTHR33383">
    <property type="entry name" value="MEMBRANE PROTEIN INSERTION EFFICIENCY FACTOR-RELATED"/>
    <property type="match status" value="1"/>
</dbReference>
<dbReference type="GO" id="GO:0005886">
    <property type="term" value="C:plasma membrane"/>
    <property type="evidence" value="ECO:0007669"/>
    <property type="project" value="UniProtKB-SubCell"/>
</dbReference>
<comment type="similarity">
    <text evidence="1">Belongs to the UPF0161 family.</text>
</comment>
<dbReference type="RefSeq" id="WP_140944327.1">
    <property type="nucleotide sequence ID" value="NZ_FAOO01000003.1"/>
</dbReference>
<name>A0A0S4MUA7_9BACT</name>